<gene>
    <name evidence="2" type="ORF">HYG86_12975</name>
</gene>
<keyword evidence="3" id="KW-1185">Reference proteome</keyword>
<proteinExistence type="predicted"/>
<protein>
    <submittedName>
        <fullName evidence="2">DUF1540 domain-containing protein</fullName>
    </submittedName>
</protein>
<dbReference type="Proteomes" id="UP000516160">
    <property type="component" value="Chromosome"/>
</dbReference>
<dbReference type="InterPro" id="IPR011437">
    <property type="entry name" value="DUF1540"/>
</dbReference>
<dbReference type="Pfam" id="PF07561">
    <property type="entry name" value="DUF1540"/>
    <property type="match status" value="1"/>
</dbReference>
<dbReference type="RefSeq" id="WP_213166028.1">
    <property type="nucleotide sequence ID" value="NZ_CP058559.1"/>
</dbReference>
<organism evidence="2 3">
    <name type="scientific">Alkalicella caledoniensis</name>
    <dbReference type="NCBI Taxonomy" id="2731377"/>
    <lineage>
        <taxon>Bacteria</taxon>
        <taxon>Bacillati</taxon>
        <taxon>Bacillota</taxon>
        <taxon>Clostridia</taxon>
        <taxon>Eubacteriales</taxon>
        <taxon>Proteinivoracaceae</taxon>
        <taxon>Alkalicella</taxon>
    </lineage>
</organism>
<evidence type="ECO:0000313" key="3">
    <source>
        <dbReference type="Proteomes" id="UP000516160"/>
    </source>
</evidence>
<reference evidence="2 3" key="1">
    <citation type="submission" date="2020-07" db="EMBL/GenBank/DDBJ databases">
        <title>Alkalicella. sp. LB2 genome.</title>
        <authorList>
            <person name="Postec A."/>
            <person name="Quemeneur M."/>
        </authorList>
    </citation>
    <scope>NUCLEOTIDE SEQUENCE [LARGE SCALE GENOMIC DNA]</scope>
    <source>
        <strain evidence="2 3">LB2</strain>
    </source>
</reference>
<dbReference type="EMBL" id="CP058559">
    <property type="protein sequence ID" value="QNO15621.1"/>
    <property type="molecule type" value="Genomic_DNA"/>
</dbReference>
<sequence length="80" mass="8947">MNQEIYCSVTNCHYYGQGHKCTAEKIMVTSDPVAHKLPDTMDALTSQEFPDSPVQSCMESCCKTFVAKEDPTRDGVQKLQ</sequence>
<dbReference type="AlphaFoldDB" id="A0A7G9WAA9"/>
<name>A0A7G9WAA9_ALKCA</name>
<feature type="domain" description="DUF1540" evidence="1">
    <location>
        <begin position="5"/>
        <end position="65"/>
    </location>
</feature>
<evidence type="ECO:0000313" key="2">
    <source>
        <dbReference type="EMBL" id="QNO15621.1"/>
    </source>
</evidence>
<accession>A0A7G9WAA9</accession>
<dbReference type="KEGG" id="acae:HYG86_12975"/>
<evidence type="ECO:0000259" key="1">
    <source>
        <dbReference type="Pfam" id="PF07561"/>
    </source>
</evidence>